<evidence type="ECO:0000313" key="5">
    <source>
        <dbReference type="Proteomes" id="UP000281474"/>
    </source>
</evidence>
<feature type="domain" description="Transposase IS204/IS1001/IS1096/IS1165 DDE" evidence="1">
    <location>
        <begin position="155"/>
        <end position="266"/>
    </location>
</feature>
<dbReference type="OrthoDB" id="5289059at2"/>
<name>A0A3L8PR32_9GAMM</name>
<proteinExistence type="predicted"/>
<comment type="caution">
    <text evidence="4">The sequence shown here is derived from an EMBL/GenBank/DDBJ whole genome shotgun (WGS) entry which is preliminary data.</text>
</comment>
<organism evidence="4 5">
    <name type="scientific">Parashewanella curva</name>
    <dbReference type="NCBI Taxonomy" id="2338552"/>
    <lineage>
        <taxon>Bacteria</taxon>
        <taxon>Pseudomonadati</taxon>
        <taxon>Pseudomonadota</taxon>
        <taxon>Gammaproteobacteria</taxon>
        <taxon>Alteromonadales</taxon>
        <taxon>Shewanellaceae</taxon>
        <taxon>Parashewanella</taxon>
    </lineage>
</organism>
<dbReference type="Proteomes" id="UP000281474">
    <property type="component" value="Unassembled WGS sequence"/>
</dbReference>
<dbReference type="InterPro" id="IPR029261">
    <property type="entry name" value="Transposase_Znf"/>
</dbReference>
<dbReference type="EMBL" id="QZEI01000199">
    <property type="protein sequence ID" value="RLV57664.1"/>
    <property type="molecule type" value="Genomic_DNA"/>
</dbReference>
<dbReference type="InterPro" id="IPR002560">
    <property type="entry name" value="Transposase_DDE"/>
</dbReference>
<reference evidence="4 5" key="1">
    <citation type="submission" date="2018-09" db="EMBL/GenBank/DDBJ databases">
        <title>Phylogeny of the Shewanellaceae, and recommendation for two new genera, Pseudoshewanella and Parashewanella.</title>
        <authorList>
            <person name="Wang G."/>
        </authorList>
    </citation>
    <scope>NUCLEOTIDE SEQUENCE [LARGE SCALE GENOMIC DNA]</scope>
    <source>
        <strain evidence="4 5">C51</strain>
    </source>
</reference>
<feature type="domain" description="Transposase IS204/IS1001/IS1096/IS1165 helix-turn-helix" evidence="2">
    <location>
        <begin position="96"/>
        <end position="139"/>
    </location>
</feature>
<dbReference type="PANTHER" id="PTHR33498:SF1">
    <property type="entry name" value="TRANSPOSASE FOR INSERTION SEQUENCE ELEMENT IS1557"/>
    <property type="match status" value="1"/>
</dbReference>
<dbReference type="Pfam" id="PF14690">
    <property type="entry name" value="Zn_ribbon_ISL3"/>
    <property type="match status" value="1"/>
</dbReference>
<gene>
    <name evidence="4" type="ORF">D5018_21375</name>
</gene>
<protein>
    <recommendedName>
        <fullName evidence="6">ISL3 family transposase</fullName>
    </recommendedName>
</protein>
<evidence type="ECO:0008006" key="6">
    <source>
        <dbReference type="Google" id="ProtNLM"/>
    </source>
</evidence>
<dbReference type="InterPro" id="IPR047951">
    <property type="entry name" value="Transpos_ISL3"/>
</dbReference>
<dbReference type="Pfam" id="PF01610">
    <property type="entry name" value="DDE_Tnp_ISL3"/>
    <property type="match status" value="1"/>
</dbReference>
<evidence type="ECO:0000313" key="4">
    <source>
        <dbReference type="EMBL" id="RLV57664.1"/>
    </source>
</evidence>
<dbReference type="PANTHER" id="PTHR33498">
    <property type="entry name" value="TRANSPOSASE FOR INSERTION SEQUENCE ELEMENT IS1557"/>
    <property type="match status" value="1"/>
</dbReference>
<feature type="domain" description="Transposase IS204/IS1001/IS1096/IS1165 zinc-finger" evidence="3">
    <location>
        <begin position="38"/>
        <end position="82"/>
    </location>
</feature>
<dbReference type="RefSeq" id="WP_121840981.1">
    <property type="nucleotide sequence ID" value="NZ_ML014948.1"/>
</dbReference>
<evidence type="ECO:0000259" key="1">
    <source>
        <dbReference type="Pfam" id="PF01610"/>
    </source>
</evidence>
<evidence type="ECO:0000259" key="3">
    <source>
        <dbReference type="Pfam" id="PF14690"/>
    </source>
</evidence>
<dbReference type="InterPro" id="IPR032877">
    <property type="entry name" value="Transposase_HTH"/>
</dbReference>
<evidence type="ECO:0000259" key="2">
    <source>
        <dbReference type="Pfam" id="PF13542"/>
    </source>
</evidence>
<keyword evidence="5" id="KW-1185">Reference proteome</keyword>
<sequence>MSTSLLYHGFGIQGPYHHVSTKYENGAVIFNIAHNSNIKCPECRSRSVTKKGIKPRRFHGAPIGNKPTYICINSQRVRCGDCGVTRFLPLRFAPREKVRYTKGFEKYVLSLSALNMSISDIARLCNVSWDCIKEIQKRHLNKKYRQPDLKDVTHIGIDEIYCGSKTGFMTVVIDMKTSAVIYTEKGKKAASLDGFWARKKRCKKPIEAVATDMGQAYISSVNEHAPNAKLVIDRFHVVKGFNEKLTEFRRDIQRAAENKDDSQFLKKNTLASGE</sequence>
<dbReference type="AlphaFoldDB" id="A0A3L8PR32"/>
<dbReference type="Pfam" id="PF13542">
    <property type="entry name" value="HTH_Tnp_ISL3"/>
    <property type="match status" value="1"/>
</dbReference>
<accession>A0A3L8PR32</accession>